<organism evidence="2 3">
    <name type="scientific">Marivirga arenosa</name>
    <dbReference type="NCBI Taxonomy" id="3059076"/>
    <lineage>
        <taxon>Bacteria</taxon>
        <taxon>Pseudomonadati</taxon>
        <taxon>Bacteroidota</taxon>
        <taxon>Cytophagia</taxon>
        <taxon>Cytophagales</taxon>
        <taxon>Marivirgaceae</taxon>
        <taxon>Marivirga</taxon>
    </lineage>
</organism>
<proteinExistence type="predicted"/>
<keyword evidence="3" id="KW-1185">Reference proteome</keyword>
<evidence type="ECO:0000256" key="1">
    <source>
        <dbReference type="SAM" id="SignalP"/>
    </source>
</evidence>
<dbReference type="Proteomes" id="UP001244443">
    <property type="component" value="Chromosome"/>
</dbReference>
<evidence type="ECO:0008006" key="4">
    <source>
        <dbReference type="Google" id="ProtNLM"/>
    </source>
</evidence>
<evidence type="ECO:0000313" key="3">
    <source>
        <dbReference type="Proteomes" id="UP001244443"/>
    </source>
</evidence>
<feature type="signal peptide" evidence="1">
    <location>
        <begin position="1"/>
        <end position="19"/>
    </location>
</feature>
<feature type="chain" id="PRO_5041403419" description="OmpA family protein" evidence="1">
    <location>
        <begin position="20"/>
        <end position="534"/>
    </location>
</feature>
<evidence type="ECO:0000313" key="2">
    <source>
        <dbReference type="EMBL" id="WMN07679.1"/>
    </source>
</evidence>
<dbReference type="SUPFAM" id="SSF103088">
    <property type="entry name" value="OmpA-like"/>
    <property type="match status" value="1"/>
</dbReference>
<dbReference type="EMBL" id="CP129970">
    <property type="protein sequence ID" value="WMN07679.1"/>
    <property type="molecule type" value="Genomic_DNA"/>
</dbReference>
<dbReference type="AlphaFoldDB" id="A0AA51N835"/>
<dbReference type="Pfam" id="PF07676">
    <property type="entry name" value="PD40"/>
    <property type="match status" value="2"/>
</dbReference>
<dbReference type="InterPro" id="IPR036737">
    <property type="entry name" value="OmpA-like_sf"/>
</dbReference>
<dbReference type="Gene3D" id="2.120.10.30">
    <property type="entry name" value="TolB, C-terminal domain"/>
    <property type="match status" value="1"/>
</dbReference>
<dbReference type="SUPFAM" id="SSF69304">
    <property type="entry name" value="Tricorn protease N-terminal domain"/>
    <property type="match status" value="1"/>
</dbReference>
<gene>
    <name evidence="2" type="ORF">QYS48_29520</name>
</gene>
<name>A0AA51N835_9BACT</name>
<reference evidence="2" key="1">
    <citation type="submission" date="2023-08" db="EMBL/GenBank/DDBJ databases">
        <title>Comparative genomics and taxonomic characterization of three novel marine species of genus Marivirga.</title>
        <authorList>
            <person name="Muhammad N."/>
            <person name="Kim S.-G."/>
        </authorList>
    </citation>
    <scope>NUCLEOTIDE SEQUENCE [LARGE SCALE GENOMIC DNA]</scope>
    <source>
        <strain evidence="2">ABR2-2</strain>
    </source>
</reference>
<dbReference type="InterPro" id="IPR011659">
    <property type="entry name" value="WD40"/>
</dbReference>
<dbReference type="Gene3D" id="3.30.1330.60">
    <property type="entry name" value="OmpA-like domain"/>
    <property type="match status" value="1"/>
</dbReference>
<dbReference type="InterPro" id="IPR011042">
    <property type="entry name" value="6-blade_b-propeller_TolB-like"/>
</dbReference>
<protein>
    <recommendedName>
        <fullName evidence="4">OmpA family protein</fullName>
    </recommendedName>
</protein>
<sequence length="534" mass="60338">MQKILIAILLFACANLAFAQKRKLPPNISTWNYNEYAPKLTADGRTLIFLSDYTDSGEPELVISSAVGNNWTSPKEVNILNEDLVPFGSYNISYDGEQLFYSSKKGPKIGGYDILFQTKEGNGWSTPVNPGKPLNSTLLEMDPTLSADGKTMYFSRCETLDPEGGNCRIFASEYLGNNYWKEPEEIELDLASSSFVNPVILPDNKTLYFAALNSSGDYDFYMSRKENDSWSKPVPMDFINTEAHDRYMGVTALGNVAYTHQKDERGYDLIMVKVPEEFQPAKVYYLEGTVTNLPDKALVRATDLETGDELARLILDPAEEKTFGIYLPEGHKVDFYIETKESGYGYYSEFLDLEDLSSSKKVVKDIKLPILKAGEQYPIGISFEEFSEDFDAGAEEELARLITLMKQNRDFQFNISVYQKSVSESEQYVDSLPETRFDTIMVKIEQPEMDSTLMSDTTNIEVDSSSIMQESREEIVTIYHNDLTPKRAEAIKTYLLDKGVPESMFTVSGEGAHPELQYSEKEKARNAKVVLKLE</sequence>
<dbReference type="RefSeq" id="WP_308357879.1">
    <property type="nucleotide sequence ID" value="NZ_CP129970.2"/>
</dbReference>
<keyword evidence="1" id="KW-0732">Signal</keyword>
<accession>A0AA51N835</accession>